<feature type="binding site" evidence="12">
    <location>
        <position position="200"/>
    </location>
    <ligand>
        <name>Ca(2+)</name>
        <dbReference type="ChEBI" id="CHEBI:29108"/>
    </ligand>
</feature>
<keyword evidence="8 13" id="KW-0828">Tyrosine catabolism</keyword>
<dbReference type="InterPro" id="IPR036663">
    <property type="entry name" value="Fumarylacetoacetase_C_sf"/>
</dbReference>
<evidence type="ECO:0000313" key="18">
    <source>
        <dbReference type="Proteomes" id="UP001162060"/>
    </source>
</evidence>
<feature type="binding site" evidence="12">
    <location>
        <position position="258"/>
    </location>
    <ligand>
        <name>Mg(2+)</name>
        <dbReference type="ChEBI" id="CHEBI:18420"/>
    </ligand>
</feature>
<feature type="binding site" evidence="11">
    <location>
        <position position="126"/>
    </location>
    <ligand>
        <name>substrate</name>
    </ligand>
</feature>
<reference evidence="17" key="1">
    <citation type="submission" date="2024-01" db="EMBL/GenBank/DDBJ databases">
        <authorList>
            <person name="Webb A."/>
        </authorList>
    </citation>
    <scope>NUCLEOTIDE SEQUENCE</scope>
    <source>
        <strain evidence="17">Pm1</strain>
    </source>
</reference>
<dbReference type="PANTHER" id="PTHR43069:SF2">
    <property type="entry name" value="FUMARYLACETOACETASE"/>
    <property type="match status" value="1"/>
</dbReference>
<feature type="domain" description="Fumarylacetoacetase N-terminal" evidence="16">
    <location>
        <begin position="15"/>
        <end position="116"/>
    </location>
</feature>
<feature type="binding site" evidence="12">
    <location>
        <position position="254"/>
    </location>
    <ligand>
        <name>Mg(2+)</name>
        <dbReference type="ChEBI" id="CHEBI:18420"/>
    </ligand>
</feature>
<feature type="domain" description="Fumarylacetoacetase-like C-terminal" evidence="15">
    <location>
        <begin position="123"/>
        <end position="419"/>
    </location>
</feature>
<keyword evidence="6 12" id="KW-0106">Calcium</keyword>
<evidence type="ECO:0000259" key="15">
    <source>
        <dbReference type="Pfam" id="PF01557"/>
    </source>
</evidence>
<dbReference type="GO" id="GO:0006559">
    <property type="term" value="P:L-phenylalanine catabolic process"/>
    <property type="evidence" value="ECO:0007669"/>
    <property type="project" value="UniProtKB-UniRule"/>
</dbReference>
<keyword evidence="4 12" id="KW-0479">Metal-binding</keyword>
<evidence type="ECO:0000256" key="9">
    <source>
        <dbReference type="ARBA" id="ARBA00023232"/>
    </source>
</evidence>
<evidence type="ECO:0000256" key="10">
    <source>
        <dbReference type="PIRSR" id="PIRSR605959-1"/>
    </source>
</evidence>
<evidence type="ECO:0000259" key="16">
    <source>
        <dbReference type="Pfam" id="PF09298"/>
    </source>
</evidence>
<name>A0AAV1UTC6_9STRA</name>
<keyword evidence="7 12" id="KW-0460">Magnesium</keyword>
<evidence type="ECO:0000256" key="6">
    <source>
        <dbReference type="ARBA" id="ARBA00022837"/>
    </source>
</evidence>
<evidence type="ECO:0000313" key="17">
    <source>
        <dbReference type="EMBL" id="CAK7936660.1"/>
    </source>
</evidence>
<evidence type="ECO:0000256" key="12">
    <source>
        <dbReference type="PIRSR" id="PIRSR605959-3"/>
    </source>
</evidence>
<dbReference type="NCBIfam" id="TIGR01266">
    <property type="entry name" value="fum_ac_acetase"/>
    <property type="match status" value="1"/>
</dbReference>
<dbReference type="FunFam" id="2.30.30.230:FF:000001">
    <property type="entry name" value="Fumarylacetoacetase"/>
    <property type="match status" value="1"/>
</dbReference>
<feature type="binding site" evidence="11">
    <location>
        <position position="140"/>
    </location>
    <ligand>
        <name>substrate</name>
    </ligand>
</feature>
<comment type="similarity">
    <text evidence="2 13">Belongs to the FAH family.</text>
</comment>
<dbReference type="GO" id="GO:1902000">
    <property type="term" value="P:homogentisate catabolic process"/>
    <property type="evidence" value="ECO:0007669"/>
    <property type="project" value="TreeGrafter"/>
</dbReference>
<evidence type="ECO:0000256" key="1">
    <source>
        <dbReference type="ARBA" id="ARBA00004782"/>
    </source>
</evidence>
<dbReference type="InterPro" id="IPR036462">
    <property type="entry name" value="Fumarylacetoacetase_N_sf"/>
</dbReference>
<dbReference type="GO" id="GO:0046872">
    <property type="term" value="F:metal ion binding"/>
    <property type="evidence" value="ECO:0007669"/>
    <property type="project" value="UniProtKB-UniRule"/>
</dbReference>
<evidence type="ECO:0000256" key="3">
    <source>
        <dbReference type="ARBA" id="ARBA00012094"/>
    </source>
</evidence>
<feature type="binding site" evidence="12">
    <location>
        <position position="124"/>
    </location>
    <ligand>
        <name>Ca(2+)</name>
        <dbReference type="ChEBI" id="CHEBI:29108"/>
    </ligand>
</feature>
<proteinExistence type="inferred from homology"/>
<evidence type="ECO:0000256" key="5">
    <source>
        <dbReference type="ARBA" id="ARBA00022801"/>
    </source>
</evidence>
<dbReference type="PANTHER" id="PTHR43069">
    <property type="entry name" value="FUMARYLACETOACETASE"/>
    <property type="match status" value="1"/>
</dbReference>
<dbReference type="AlphaFoldDB" id="A0AAV1UTC6"/>
<feature type="binding site" evidence="12">
    <location>
        <position position="202"/>
    </location>
    <ligand>
        <name>Ca(2+)</name>
        <dbReference type="ChEBI" id="CHEBI:29108"/>
    </ligand>
</feature>
<dbReference type="SUPFAM" id="SSF63433">
    <property type="entry name" value="Fumarylacetoacetate hydrolase, FAH, N-terminal domain"/>
    <property type="match status" value="1"/>
</dbReference>
<evidence type="ECO:0000256" key="2">
    <source>
        <dbReference type="ARBA" id="ARBA00010211"/>
    </source>
</evidence>
<evidence type="ECO:0000256" key="13">
    <source>
        <dbReference type="RuleBase" id="RU366008"/>
    </source>
</evidence>
<evidence type="ECO:0000256" key="7">
    <source>
        <dbReference type="ARBA" id="ARBA00022842"/>
    </source>
</evidence>
<dbReference type="Pfam" id="PF01557">
    <property type="entry name" value="FAA_hydrolase"/>
    <property type="match status" value="1"/>
</dbReference>
<gene>
    <name evidence="17" type="ORF">PM001_LOCUS21810</name>
</gene>
<dbReference type="InterPro" id="IPR011234">
    <property type="entry name" value="Fumarylacetoacetase-like_C"/>
</dbReference>
<dbReference type="Gene3D" id="2.30.30.230">
    <property type="entry name" value="Fumarylacetoacetase, N-terminal domain"/>
    <property type="match status" value="1"/>
</dbReference>
<dbReference type="EMBL" id="CAKLBY020000224">
    <property type="protein sequence ID" value="CAK7936660.1"/>
    <property type="molecule type" value="Genomic_DNA"/>
</dbReference>
<evidence type="ECO:0000256" key="14">
    <source>
        <dbReference type="SAM" id="MobiDB-lite"/>
    </source>
</evidence>
<dbReference type="EC" id="3.7.1.2" evidence="3 13"/>
<evidence type="ECO:0000256" key="8">
    <source>
        <dbReference type="ARBA" id="ARBA00022878"/>
    </source>
</evidence>
<feature type="binding site" evidence="12">
    <location>
        <position position="234"/>
    </location>
    <ligand>
        <name>Ca(2+)</name>
        <dbReference type="ChEBI" id="CHEBI:29108"/>
    </ligand>
</feature>
<dbReference type="Proteomes" id="UP001162060">
    <property type="component" value="Unassembled WGS sequence"/>
</dbReference>
<dbReference type="GO" id="GO:0004334">
    <property type="term" value="F:fumarylacetoacetase activity"/>
    <property type="evidence" value="ECO:0007669"/>
    <property type="project" value="UniProtKB-UniRule"/>
</dbReference>
<dbReference type="GO" id="GO:0006572">
    <property type="term" value="P:L-tyrosine catabolic process"/>
    <property type="evidence" value="ECO:0007669"/>
    <property type="project" value="UniProtKB-UniRule"/>
</dbReference>
<accession>A0AAV1UTC6</accession>
<comment type="pathway">
    <text evidence="1 13">Amino-acid degradation; L-phenylalanine degradation; acetoacetate and fumarate from L-phenylalanine: step 6/6.</text>
</comment>
<feature type="binding site" evidence="11">
    <location>
        <position position="357"/>
    </location>
    <ligand>
        <name>substrate</name>
    </ligand>
</feature>
<protein>
    <recommendedName>
        <fullName evidence="3 13">Fumarylacetoacetase</fullName>
        <ecNumber evidence="3 13">3.7.1.2</ecNumber>
    </recommendedName>
    <alternativeName>
        <fullName evidence="13">Fumarylacetoacetate hydrolase</fullName>
    </alternativeName>
</protein>
<dbReference type="Pfam" id="PF09298">
    <property type="entry name" value="FAA_hydrolase_N"/>
    <property type="match status" value="1"/>
</dbReference>
<dbReference type="Gene3D" id="3.90.850.10">
    <property type="entry name" value="Fumarylacetoacetase-like, C-terminal domain"/>
    <property type="match status" value="1"/>
</dbReference>
<keyword evidence="9 13" id="KW-0585">Phenylalanine catabolism</keyword>
<sequence length="428" mass="46999">MSFVSVAATCDFPIQNLPYGIFTTPSNKHKRVGVAIGTFVLDLTVLETEGHFEDFDAACFHDSSLNRFMAQGSKVWSRARATIQRLLSADEPTLRDNDALRQRALIPMDDVEMHLPAKVGDYTDFYSSREHATNVGQMFRGADNALQPNWLHLPVGYHGRASSIVTSGTDVRRPSGQLQVDVKDPSKGSKHGPCGVLDYELEMAFFVGPSNNLGDPISMSEAEDHIFGVVLMNDWSARDIQKWEYIPLGPFGSKNFATTISPWVVPLAALEPFRCEPSFGPAQKDPVPLAYISDPNYARGTYDINLNVSLKPEDSKQAYTVTKSNFRNMYWNMKQQLVHHAVTGCNMQPGDLLGSGTISGSTDESMGSMLELSWQGTREVALGDSGLTRKFLQDGDTVAITGFCQGHGYRIGFGSCEGKILPAHPCST</sequence>
<organism evidence="17 18">
    <name type="scientific">Peronospora matthiolae</name>
    <dbReference type="NCBI Taxonomy" id="2874970"/>
    <lineage>
        <taxon>Eukaryota</taxon>
        <taxon>Sar</taxon>
        <taxon>Stramenopiles</taxon>
        <taxon>Oomycota</taxon>
        <taxon>Peronosporomycetes</taxon>
        <taxon>Peronosporales</taxon>
        <taxon>Peronosporaceae</taxon>
        <taxon>Peronospora</taxon>
    </lineage>
</organism>
<comment type="cofactor">
    <cofactor evidence="13">
        <name>Mg(2+)</name>
        <dbReference type="ChEBI" id="CHEBI:18420"/>
    </cofactor>
    <cofactor evidence="13">
        <name>Ca(2+)</name>
        <dbReference type="ChEBI" id="CHEBI:29108"/>
    </cofactor>
</comment>
<feature type="region of interest" description="Disordered" evidence="14">
    <location>
        <begin position="167"/>
        <end position="190"/>
    </location>
</feature>
<comment type="catalytic activity">
    <reaction evidence="13">
        <text>4-fumarylacetoacetate + H2O = acetoacetate + fumarate + H(+)</text>
        <dbReference type="Rhea" id="RHEA:10244"/>
        <dbReference type="ChEBI" id="CHEBI:13705"/>
        <dbReference type="ChEBI" id="CHEBI:15377"/>
        <dbReference type="ChEBI" id="CHEBI:15378"/>
        <dbReference type="ChEBI" id="CHEBI:18034"/>
        <dbReference type="ChEBI" id="CHEBI:29806"/>
        <dbReference type="EC" id="3.7.1.2"/>
    </reaction>
</comment>
<evidence type="ECO:0000256" key="11">
    <source>
        <dbReference type="PIRSR" id="PIRSR605959-2"/>
    </source>
</evidence>
<feature type="binding site" evidence="11">
    <location>
        <position position="241"/>
    </location>
    <ligand>
        <name>substrate</name>
    </ligand>
</feature>
<dbReference type="FunFam" id="3.90.850.10:FF:000009">
    <property type="entry name" value="Fumarylacetoacetase"/>
    <property type="match status" value="1"/>
</dbReference>
<comment type="caution">
    <text evidence="17">The sequence shown here is derived from an EMBL/GenBank/DDBJ whole genome shotgun (WGS) entry which is preliminary data.</text>
</comment>
<keyword evidence="5 13" id="KW-0378">Hydrolase</keyword>
<dbReference type="InterPro" id="IPR015377">
    <property type="entry name" value="Fumarylacetoacetase_N"/>
</dbReference>
<dbReference type="InterPro" id="IPR005959">
    <property type="entry name" value="Fumarylacetoacetase"/>
</dbReference>
<dbReference type="SUPFAM" id="SSF56529">
    <property type="entry name" value="FAH"/>
    <property type="match status" value="1"/>
</dbReference>
<feature type="active site" description="Proton acceptor" evidence="10">
    <location>
        <position position="131"/>
    </location>
</feature>
<feature type="binding site" evidence="12">
    <location>
        <position position="234"/>
    </location>
    <ligand>
        <name>Mg(2+)</name>
        <dbReference type="ChEBI" id="CHEBI:18420"/>
    </ligand>
</feature>
<evidence type="ECO:0000256" key="4">
    <source>
        <dbReference type="ARBA" id="ARBA00022723"/>
    </source>
</evidence>
<feature type="binding site" evidence="11">
    <location>
        <position position="245"/>
    </location>
    <ligand>
        <name>substrate</name>
    </ligand>
</feature>